<dbReference type="InterPro" id="IPR003812">
    <property type="entry name" value="Fido"/>
</dbReference>
<dbReference type="EMBL" id="JACHGJ010000008">
    <property type="protein sequence ID" value="MBB6481862.1"/>
    <property type="molecule type" value="Genomic_DNA"/>
</dbReference>
<keyword evidence="5" id="KW-1185">Reference proteome</keyword>
<reference evidence="4 5" key="1">
    <citation type="submission" date="2020-08" db="EMBL/GenBank/DDBJ databases">
        <title>Genomic Encyclopedia of Type Strains, Phase IV (KMG-IV): sequencing the most valuable type-strain genomes for metagenomic binning, comparative biology and taxonomic classification.</title>
        <authorList>
            <person name="Goeker M."/>
        </authorList>
    </citation>
    <scope>NUCLEOTIDE SEQUENCE [LARGE SCALE GENOMIC DNA]</scope>
    <source>
        <strain evidence="4 5">DSM 2461</strain>
    </source>
</reference>
<comment type="caution">
    <text evidence="4">The sequence shown here is derived from an EMBL/GenBank/DDBJ whole genome shotgun (WGS) entry which is preliminary data.</text>
</comment>
<dbReference type="PROSITE" id="PS51459">
    <property type="entry name" value="FIDO"/>
    <property type="match status" value="1"/>
</dbReference>
<sequence>MDYNEISQENTLFWIFRTFRRLWFLYEWLSSKKLNLPDLETGNFVPVINPELQFALPGKKVHRQRVLDNMPGTPGFCPLVRRTPLLEEYTGKNLKARAMAVIDRIPSDIISRTASFLLLKDSRASYAIENEVPPHKRIERWGQIIGQAGTNDLCIEELIRLQEILIGDSRFIKTGLRREGGFVGEHDRETGTPIPEHISASHRDLSDLLKGLTSYALRTRGNMDPVIAAAVLAFGFIYIHPFSDGNGRIHRYLIHHILAENGFNPPGLVFPVSAVILDRIQEYRKTLLGYSSRLLPLIQWEPTKDNNVVIKNETAAYYRFFDATPHAGFLYSCVERTIELDLPEEARFLQRYDSFKRSIEEIVEMPSRTVDLLFRFLKQNNGTLSKRAREKEFRKLTDGEQAAIEEIFKRIFE</sequence>
<evidence type="ECO:0000259" key="3">
    <source>
        <dbReference type="PROSITE" id="PS51459"/>
    </source>
</evidence>
<feature type="active site" evidence="1">
    <location>
        <position position="240"/>
    </location>
</feature>
<dbReference type="SUPFAM" id="SSF140931">
    <property type="entry name" value="Fic-like"/>
    <property type="match status" value="1"/>
</dbReference>
<accession>A0A841RHT1</accession>
<dbReference type="InterPro" id="IPR036597">
    <property type="entry name" value="Fido-like_dom_sf"/>
</dbReference>
<keyword evidence="2" id="KW-0067">ATP-binding</keyword>
<dbReference type="PANTHER" id="PTHR13504">
    <property type="entry name" value="FIDO DOMAIN-CONTAINING PROTEIN DDB_G0283145"/>
    <property type="match status" value="1"/>
</dbReference>
<dbReference type="Pfam" id="PF02661">
    <property type="entry name" value="Fic"/>
    <property type="match status" value="1"/>
</dbReference>
<keyword evidence="2" id="KW-0547">Nucleotide-binding</keyword>
<evidence type="ECO:0000256" key="2">
    <source>
        <dbReference type="PIRSR" id="PIRSR640198-2"/>
    </source>
</evidence>
<evidence type="ECO:0000313" key="4">
    <source>
        <dbReference type="EMBL" id="MBB6481862.1"/>
    </source>
</evidence>
<evidence type="ECO:0000313" key="5">
    <source>
        <dbReference type="Proteomes" id="UP000587760"/>
    </source>
</evidence>
<dbReference type="InterPro" id="IPR040198">
    <property type="entry name" value="Fido_containing"/>
</dbReference>
<feature type="domain" description="Fido" evidence="3">
    <location>
        <begin position="153"/>
        <end position="303"/>
    </location>
</feature>
<organism evidence="4 5">
    <name type="scientific">Spirochaeta isovalerica</name>
    <dbReference type="NCBI Taxonomy" id="150"/>
    <lineage>
        <taxon>Bacteria</taxon>
        <taxon>Pseudomonadati</taxon>
        <taxon>Spirochaetota</taxon>
        <taxon>Spirochaetia</taxon>
        <taxon>Spirochaetales</taxon>
        <taxon>Spirochaetaceae</taxon>
        <taxon>Spirochaeta</taxon>
    </lineage>
</organism>
<dbReference type="GO" id="GO:0005524">
    <property type="term" value="F:ATP binding"/>
    <property type="evidence" value="ECO:0007669"/>
    <property type="project" value="UniProtKB-KW"/>
</dbReference>
<protein>
    <recommendedName>
        <fullName evidence="3">Fido domain-containing protein</fullName>
    </recommendedName>
</protein>
<feature type="binding site" evidence="2">
    <location>
        <begin position="244"/>
        <end position="251"/>
    </location>
    <ligand>
        <name>ATP</name>
        <dbReference type="ChEBI" id="CHEBI:30616"/>
    </ligand>
</feature>
<proteinExistence type="predicted"/>
<evidence type="ECO:0000256" key="1">
    <source>
        <dbReference type="PIRSR" id="PIRSR640198-1"/>
    </source>
</evidence>
<name>A0A841RHT1_9SPIO</name>
<dbReference type="Proteomes" id="UP000587760">
    <property type="component" value="Unassembled WGS sequence"/>
</dbReference>
<dbReference type="AlphaFoldDB" id="A0A841RHT1"/>
<dbReference type="PANTHER" id="PTHR13504:SF38">
    <property type="entry name" value="FIDO DOMAIN-CONTAINING PROTEIN"/>
    <property type="match status" value="1"/>
</dbReference>
<dbReference type="Gene3D" id="1.10.3290.10">
    <property type="entry name" value="Fido-like domain"/>
    <property type="match status" value="1"/>
</dbReference>
<gene>
    <name evidence="4" type="ORF">HNR50_003543</name>
</gene>
<dbReference type="RefSeq" id="WP_184748097.1">
    <property type="nucleotide sequence ID" value="NZ_JACHGJ010000008.1"/>
</dbReference>